<proteinExistence type="predicted"/>
<comment type="caution">
    <text evidence="1">The sequence shown here is derived from an EMBL/GenBank/DDBJ whole genome shotgun (WGS) entry which is preliminary data.</text>
</comment>
<organism evidence="1 2">
    <name type="scientific">Trametes sanguinea</name>
    <dbReference type="NCBI Taxonomy" id="158606"/>
    <lineage>
        <taxon>Eukaryota</taxon>
        <taxon>Fungi</taxon>
        <taxon>Dikarya</taxon>
        <taxon>Basidiomycota</taxon>
        <taxon>Agaricomycotina</taxon>
        <taxon>Agaricomycetes</taxon>
        <taxon>Polyporales</taxon>
        <taxon>Polyporaceae</taxon>
        <taxon>Trametes</taxon>
    </lineage>
</organism>
<sequence length="120" mass="13239">MLAWPHPDICIPTTRPGGDMNSSKRKPCYTRARPKPLWGEVLPHYYGVFTCDAYATPAKARRASWCGLRPAQRSAAYSPASVLPGGWQRAMVRSNAPDVAAVILRDSGCARRPQRCTVLK</sequence>
<name>A0ACC1MEB0_9APHY</name>
<accession>A0ACC1MEB0</accession>
<dbReference type="Proteomes" id="UP001144978">
    <property type="component" value="Unassembled WGS sequence"/>
</dbReference>
<protein>
    <submittedName>
        <fullName evidence="1">Uncharacterized protein</fullName>
    </submittedName>
</protein>
<reference evidence="1" key="1">
    <citation type="submission" date="2022-08" db="EMBL/GenBank/DDBJ databases">
        <title>Genome Sequence of Pycnoporus sanguineus.</title>
        <authorList>
            <person name="Buettner E."/>
        </authorList>
    </citation>
    <scope>NUCLEOTIDE SEQUENCE</scope>
    <source>
        <strain evidence="1">CG-C14</strain>
    </source>
</reference>
<evidence type="ECO:0000313" key="2">
    <source>
        <dbReference type="Proteomes" id="UP001144978"/>
    </source>
</evidence>
<evidence type="ECO:0000313" key="1">
    <source>
        <dbReference type="EMBL" id="KAJ2964717.1"/>
    </source>
</evidence>
<gene>
    <name evidence="1" type="ORF">NUW54_g14228</name>
</gene>
<keyword evidence="2" id="KW-1185">Reference proteome</keyword>
<dbReference type="EMBL" id="JANSHE010007161">
    <property type="protein sequence ID" value="KAJ2964717.1"/>
    <property type="molecule type" value="Genomic_DNA"/>
</dbReference>